<evidence type="ECO:0000256" key="2">
    <source>
        <dbReference type="SAM" id="Phobius"/>
    </source>
</evidence>
<feature type="transmembrane region" description="Helical" evidence="2">
    <location>
        <begin position="326"/>
        <end position="344"/>
    </location>
</feature>
<feature type="transmembrane region" description="Helical" evidence="2">
    <location>
        <begin position="28"/>
        <end position="48"/>
    </location>
</feature>
<reference evidence="3 4" key="1">
    <citation type="submission" date="2022-03" db="EMBL/GenBank/DDBJ databases">
        <title>Mucilaginibacter sp. isolated from the gut of Protaetia brevitarsis seulensis larvae.</title>
        <authorList>
            <person name="Won M."/>
            <person name="Kim S.-J."/>
            <person name="Kwon S.-W."/>
        </authorList>
    </citation>
    <scope>NUCLEOTIDE SEQUENCE [LARGE SCALE GENOMIC DNA]</scope>
    <source>
        <strain evidence="3 4">CFWR-12</strain>
    </source>
</reference>
<dbReference type="RefSeq" id="WP_243553464.1">
    <property type="nucleotide sequence ID" value="NZ_CP094528.1"/>
</dbReference>
<evidence type="ECO:0000313" key="4">
    <source>
        <dbReference type="Proteomes" id="UP000832097"/>
    </source>
</evidence>
<keyword evidence="2" id="KW-1133">Transmembrane helix</keyword>
<sequence length="379" mass="38110">MPRADAVRTAPPAAGRAPHAPHTPIGRLVGVALALAAVVAVVVLAFAWPSVTAEPRDLPIAIVGTDQAIDAVEAAIDEHQPGAVALQSADDRSAAVDAIEQRDVYGAIVLGEHPEVLTSSAASLPVSQMLTGIGQTLEAQINARAAAEAAAAGAPVAPPHIDVPATDVVPLADSDPRGSGLASAMFPLVMGGMIGGIAISIAIIGALRRVVAVAIYSVVGGVALSGILGGWFGSLQGEFWPDAAAIALALAAIAAPITGFVALIGRAGIAVGPIVMMLFANPISSSTMPAEFLPAPWGEVGQWFPPGAAATLVRELSYFPNADTTFPWLVLGAWTVGGLLLSVVGHFRTAGGAEPDAIAAHEDDPAVPEPLPESVPVPA</sequence>
<keyword evidence="2" id="KW-0472">Membrane</keyword>
<feature type="compositionally biased region" description="Low complexity" evidence="1">
    <location>
        <begin position="8"/>
        <end position="21"/>
    </location>
</feature>
<proteinExistence type="predicted"/>
<gene>
    <name evidence="3" type="ORF">MTO99_09935</name>
</gene>
<feature type="region of interest" description="Disordered" evidence="1">
    <location>
        <begin position="1"/>
        <end position="21"/>
    </location>
</feature>
<dbReference type="Proteomes" id="UP000832097">
    <property type="component" value="Chromosome"/>
</dbReference>
<dbReference type="EMBL" id="CP094528">
    <property type="protein sequence ID" value="UOE42520.1"/>
    <property type="molecule type" value="Genomic_DNA"/>
</dbReference>
<organism evidence="3 4">
    <name type="scientific">Agromyces larvae</name>
    <dbReference type="NCBI Taxonomy" id="2929802"/>
    <lineage>
        <taxon>Bacteria</taxon>
        <taxon>Bacillati</taxon>
        <taxon>Actinomycetota</taxon>
        <taxon>Actinomycetes</taxon>
        <taxon>Micrococcales</taxon>
        <taxon>Microbacteriaceae</taxon>
        <taxon>Agromyces</taxon>
    </lineage>
</organism>
<evidence type="ECO:0000256" key="1">
    <source>
        <dbReference type="SAM" id="MobiDB-lite"/>
    </source>
</evidence>
<keyword evidence="4" id="KW-1185">Reference proteome</keyword>
<evidence type="ECO:0000313" key="3">
    <source>
        <dbReference type="EMBL" id="UOE42520.1"/>
    </source>
</evidence>
<name>A0ABY4C167_9MICO</name>
<protein>
    <submittedName>
        <fullName evidence="3">ABC transporter permease</fullName>
    </submittedName>
</protein>
<accession>A0ABY4C167</accession>
<feature type="transmembrane region" description="Helical" evidence="2">
    <location>
        <begin position="244"/>
        <end position="263"/>
    </location>
</feature>
<feature type="transmembrane region" description="Helical" evidence="2">
    <location>
        <begin position="211"/>
        <end position="232"/>
    </location>
</feature>
<feature type="transmembrane region" description="Helical" evidence="2">
    <location>
        <begin position="270"/>
        <end position="288"/>
    </location>
</feature>
<keyword evidence="2" id="KW-0812">Transmembrane</keyword>
<feature type="transmembrane region" description="Helical" evidence="2">
    <location>
        <begin position="184"/>
        <end position="204"/>
    </location>
</feature>